<dbReference type="InterPro" id="IPR035810">
    <property type="entry name" value="PEBP_euk"/>
</dbReference>
<dbReference type="Proteomes" id="UP000215335">
    <property type="component" value="Unassembled WGS sequence"/>
</dbReference>
<gene>
    <name evidence="1" type="ORF">TSAR_012586</name>
</gene>
<dbReference type="CDD" id="cd00866">
    <property type="entry name" value="PEBP_euk"/>
    <property type="match status" value="1"/>
</dbReference>
<dbReference type="InterPro" id="IPR036610">
    <property type="entry name" value="PEBP-like_sf"/>
</dbReference>
<dbReference type="Gene3D" id="3.90.280.10">
    <property type="entry name" value="PEBP-like"/>
    <property type="match status" value="1"/>
</dbReference>
<sequence>MNLLFTIAASLIAKRPLLNIGARFLATMADALKTHEVIPDVIDTVPPAIVKVSYPSGVSVDIGKELTPTQVKDQPSVEWDADSSSYYTLCMTDPDAPSRKDPKFREWHHWLVTNIPGKDVSKGDVLSDYIGSGPPPDTGLHRYVFLVYKQPSKITFDEKRLTNRSGDGRNNFSIKKFAQKYNLGNPIAGNMYQAAFDDYVPKLYKQLEG</sequence>
<name>A0A232F887_9HYME</name>
<dbReference type="PANTHER" id="PTHR11362">
    <property type="entry name" value="PHOSPHATIDYLETHANOLAMINE-BINDING PROTEIN"/>
    <property type="match status" value="1"/>
</dbReference>
<evidence type="ECO:0000313" key="1">
    <source>
        <dbReference type="EMBL" id="OXU26688.1"/>
    </source>
</evidence>
<dbReference type="Pfam" id="PF01161">
    <property type="entry name" value="PBP"/>
    <property type="match status" value="1"/>
</dbReference>
<comment type="caution">
    <text evidence="1">The sequence shown here is derived from an EMBL/GenBank/DDBJ whole genome shotgun (WGS) entry which is preliminary data.</text>
</comment>
<protein>
    <recommendedName>
        <fullName evidence="3">Phosphatidylethanolamine-binding protein</fullName>
    </recommendedName>
</protein>
<dbReference type="PANTHER" id="PTHR11362:SF82">
    <property type="entry name" value="PHOSPHATIDYLETHANOLAMINE-BINDING PROTEIN 4"/>
    <property type="match status" value="1"/>
</dbReference>
<evidence type="ECO:0000313" key="2">
    <source>
        <dbReference type="Proteomes" id="UP000215335"/>
    </source>
</evidence>
<evidence type="ECO:0008006" key="3">
    <source>
        <dbReference type="Google" id="ProtNLM"/>
    </source>
</evidence>
<dbReference type="STRING" id="543379.A0A232F887"/>
<proteinExistence type="predicted"/>
<reference evidence="1 2" key="1">
    <citation type="journal article" date="2017" name="Curr. Biol.">
        <title>The Evolution of Venom by Co-option of Single-Copy Genes.</title>
        <authorList>
            <person name="Martinson E.O."/>
            <person name="Mrinalini"/>
            <person name="Kelkar Y.D."/>
            <person name="Chang C.H."/>
            <person name="Werren J.H."/>
        </authorList>
    </citation>
    <scope>NUCLEOTIDE SEQUENCE [LARGE SCALE GENOMIC DNA]</scope>
    <source>
        <strain evidence="1 2">Alberta</strain>
        <tissue evidence="1">Whole body</tissue>
    </source>
</reference>
<dbReference type="EMBL" id="NNAY01000752">
    <property type="protein sequence ID" value="OXU26688.1"/>
    <property type="molecule type" value="Genomic_DNA"/>
</dbReference>
<dbReference type="FunFam" id="3.90.280.10:FF:000006">
    <property type="entry name" value="protein D3"/>
    <property type="match status" value="1"/>
</dbReference>
<dbReference type="InterPro" id="IPR008914">
    <property type="entry name" value="PEBP"/>
</dbReference>
<organism evidence="1 2">
    <name type="scientific">Trichomalopsis sarcophagae</name>
    <dbReference type="NCBI Taxonomy" id="543379"/>
    <lineage>
        <taxon>Eukaryota</taxon>
        <taxon>Metazoa</taxon>
        <taxon>Ecdysozoa</taxon>
        <taxon>Arthropoda</taxon>
        <taxon>Hexapoda</taxon>
        <taxon>Insecta</taxon>
        <taxon>Pterygota</taxon>
        <taxon>Neoptera</taxon>
        <taxon>Endopterygota</taxon>
        <taxon>Hymenoptera</taxon>
        <taxon>Apocrita</taxon>
        <taxon>Proctotrupomorpha</taxon>
        <taxon>Chalcidoidea</taxon>
        <taxon>Pteromalidae</taxon>
        <taxon>Pteromalinae</taxon>
        <taxon>Trichomalopsis</taxon>
    </lineage>
</organism>
<dbReference type="SUPFAM" id="SSF49777">
    <property type="entry name" value="PEBP-like"/>
    <property type="match status" value="1"/>
</dbReference>
<keyword evidence="2" id="KW-1185">Reference proteome</keyword>
<accession>A0A232F887</accession>
<dbReference type="AlphaFoldDB" id="A0A232F887"/>
<dbReference type="OrthoDB" id="2506647at2759"/>